<accession>A0A9D1EA21</accession>
<evidence type="ECO:0000256" key="1">
    <source>
        <dbReference type="ARBA" id="ARBA00022801"/>
    </source>
</evidence>
<keyword evidence="2" id="KW-1133">Transmembrane helix</keyword>
<keyword evidence="1" id="KW-0378">Hydrolase</keyword>
<dbReference type="PANTHER" id="PTHR43156:SF2">
    <property type="entry name" value="STAGE II SPORULATION PROTEIN E"/>
    <property type="match status" value="1"/>
</dbReference>
<dbReference type="AlphaFoldDB" id="A0A9D1EA21"/>
<gene>
    <name evidence="4" type="ORF">IAA55_07725</name>
</gene>
<dbReference type="Pfam" id="PF19732">
    <property type="entry name" value="SpoIIE_N"/>
    <property type="match status" value="1"/>
</dbReference>
<protein>
    <submittedName>
        <fullName evidence="4">SpoIIE family protein phosphatase</fullName>
    </submittedName>
</protein>
<dbReference type="PANTHER" id="PTHR43156">
    <property type="entry name" value="STAGE II SPORULATION PROTEIN E-RELATED"/>
    <property type="match status" value="1"/>
</dbReference>
<dbReference type="InterPro" id="IPR052016">
    <property type="entry name" value="Bact_Sigma-Reg"/>
</dbReference>
<dbReference type="EMBL" id="DVHM01000123">
    <property type="protein sequence ID" value="HIR71155.1"/>
    <property type="molecule type" value="Genomic_DNA"/>
</dbReference>
<dbReference type="Pfam" id="PF07228">
    <property type="entry name" value="SpoIIE"/>
    <property type="match status" value="1"/>
</dbReference>
<dbReference type="InterPro" id="IPR001932">
    <property type="entry name" value="PPM-type_phosphatase-like_dom"/>
</dbReference>
<dbReference type="SMART" id="SM00331">
    <property type="entry name" value="PP2C_SIG"/>
    <property type="match status" value="1"/>
</dbReference>
<evidence type="ECO:0000256" key="2">
    <source>
        <dbReference type="SAM" id="Phobius"/>
    </source>
</evidence>
<dbReference type="InterPro" id="IPR045768">
    <property type="entry name" value="SpoIIE_N"/>
</dbReference>
<reference evidence="4" key="2">
    <citation type="journal article" date="2021" name="PeerJ">
        <title>Extensive microbial diversity within the chicken gut microbiome revealed by metagenomics and culture.</title>
        <authorList>
            <person name="Gilroy R."/>
            <person name="Ravi A."/>
            <person name="Getino M."/>
            <person name="Pursley I."/>
            <person name="Horton D.L."/>
            <person name="Alikhan N.F."/>
            <person name="Baker D."/>
            <person name="Gharbi K."/>
            <person name="Hall N."/>
            <person name="Watson M."/>
            <person name="Adriaenssens E.M."/>
            <person name="Foster-Nyarko E."/>
            <person name="Jarju S."/>
            <person name="Secka A."/>
            <person name="Antonio M."/>
            <person name="Oren A."/>
            <person name="Chaudhuri R.R."/>
            <person name="La Ragione R."/>
            <person name="Hildebrand F."/>
            <person name="Pallen M.J."/>
        </authorList>
    </citation>
    <scope>NUCLEOTIDE SEQUENCE</scope>
    <source>
        <strain evidence="4">ChiSjej5B23-6657</strain>
    </source>
</reference>
<keyword evidence="2" id="KW-0472">Membrane</keyword>
<organism evidence="4 5">
    <name type="scientific">Candidatus Pullilachnospira gallistercoris</name>
    <dbReference type="NCBI Taxonomy" id="2840911"/>
    <lineage>
        <taxon>Bacteria</taxon>
        <taxon>Bacillati</taxon>
        <taxon>Bacillota</taxon>
        <taxon>Clostridia</taxon>
        <taxon>Lachnospirales</taxon>
        <taxon>Lachnospiraceae</taxon>
        <taxon>Lachnospiraceae incertae sedis</taxon>
        <taxon>Candidatus Pullilachnospira</taxon>
    </lineage>
</organism>
<name>A0A9D1EA21_9FIRM</name>
<proteinExistence type="predicted"/>
<dbReference type="Proteomes" id="UP000823912">
    <property type="component" value="Unassembled WGS sequence"/>
</dbReference>
<evidence type="ECO:0000313" key="4">
    <source>
        <dbReference type="EMBL" id="HIR71155.1"/>
    </source>
</evidence>
<dbReference type="PROSITE" id="PS51257">
    <property type="entry name" value="PROKAR_LIPOPROTEIN"/>
    <property type="match status" value="1"/>
</dbReference>
<keyword evidence="2" id="KW-0812">Transmembrane</keyword>
<evidence type="ECO:0000313" key="5">
    <source>
        <dbReference type="Proteomes" id="UP000823912"/>
    </source>
</evidence>
<dbReference type="InterPro" id="IPR036457">
    <property type="entry name" value="PPM-type-like_dom_sf"/>
</dbReference>
<comment type="caution">
    <text evidence="4">The sequence shown here is derived from an EMBL/GenBank/DDBJ whole genome shotgun (WGS) entry which is preliminary data.</text>
</comment>
<sequence length="608" mass="67972">MKRDVWKLGLFLLLIALSCQIEVFGCYPLLAAAFMAVYMEDFHRGKILFFVYMCMVLWLPMASLAKYGVALLVSVVAVLFTERMFQSCRRIWGAALTGGITALVGYGGTVLPIGGVRHPLIPALEGLLIFSLCFFLNRGAAYIIQLEPVKRKRPEQPREGRLLEYAQAMGGLSRSFSRMSQMRQSGSGEMEYMCRELTARVCGACSQCAECAIRSADTPMLFTRLLSSLWETGQVEEEVRRDLEEGCVCSGEVLEEAARIFEKAHLNLAWYNRLIENRELIAGQIDAMAGCLKDCIDKETQVDEQERGRILSLQFQLRERGVSPSHIHFFEQSDGTKKITMDLRAGRGRYLPMKEILPVVSGCAGVPMASVKSNYRFVGREKNSYVFVTKPLYSCTYGVASLTKEGEEISGDNFSARELTCGHYLFALSDGMGSGWQANRESETVLELLEQFAEAQFTMEVALRLMNAAMVFGGSQERYSTLDVCAVDGYTGICEFYKVGGHVSYIRHRSGVEVVAEENLPIGAAAQLDTMPWRGHLEDGDILVMITDGVLEYLKGDRPADILGEIICAIREPDPERFSKELLREVLARTEGKIYDDMTVLTIRAWET</sequence>
<reference evidence="4" key="1">
    <citation type="submission" date="2020-10" db="EMBL/GenBank/DDBJ databases">
        <authorList>
            <person name="Gilroy R."/>
        </authorList>
    </citation>
    <scope>NUCLEOTIDE SEQUENCE</scope>
    <source>
        <strain evidence="4">ChiSjej5B23-6657</strain>
    </source>
</reference>
<dbReference type="SUPFAM" id="SSF81606">
    <property type="entry name" value="PP2C-like"/>
    <property type="match status" value="1"/>
</dbReference>
<evidence type="ECO:0000259" key="3">
    <source>
        <dbReference type="SMART" id="SM00331"/>
    </source>
</evidence>
<feature type="domain" description="PPM-type phosphatase" evidence="3">
    <location>
        <begin position="394"/>
        <end position="605"/>
    </location>
</feature>
<feature type="transmembrane region" description="Helical" evidence="2">
    <location>
        <begin position="92"/>
        <end position="114"/>
    </location>
</feature>
<feature type="transmembrane region" description="Helical" evidence="2">
    <location>
        <begin position="47"/>
        <end position="80"/>
    </location>
</feature>
<dbReference type="Gene3D" id="3.60.40.10">
    <property type="entry name" value="PPM-type phosphatase domain"/>
    <property type="match status" value="1"/>
</dbReference>
<dbReference type="GO" id="GO:0016791">
    <property type="term" value="F:phosphatase activity"/>
    <property type="evidence" value="ECO:0007669"/>
    <property type="project" value="TreeGrafter"/>
</dbReference>